<gene>
    <name evidence="1" type="ORF">CR513_22439</name>
</gene>
<dbReference type="Proteomes" id="UP000257109">
    <property type="component" value="Unassembled WGS sequence"/>
</dbReference>
<evidence type="ECO:0000313" key="2">
    <source>
        <dbReference type="Proteomes" id="UP000257109"/>
    </source>
</evidence>
<feature type="non-terminal residue" evidence="1">
    <location>
        <position position="1"/>
    </location>
</feature>
<dbReference type="AlphaFoldDB" id="A0A371GX02"/>
<accession>A0A371GX02</accession>
<feature type="non-terminal residue" evidence="1">
    <location>
        <position position="83"/>
    </location>
</feature>
<protein>
    <submittedName>
        <fullName evidence="1">Uncharacterized protein</fullName>
    </submittedName>
</protein>
<organism evidence="1 2">
    <name type="scientific">Mucuna pruriens</name>
    <name type="common">Velvet bean</name>
    <name type="synonym">Dolichos pruriens</name>
    <dbReference type="NCBI Taxonomy" id="157652"/>
    <lineage>
        <taxon>Eukaryota</taxon>
        <taxon>Viridiplantae</taxon>
        <taxon>Streptophyta</taxon>
        <taxon>Embryophyta</taxon>
        <taxon>Tracheophyta</taxon>
        <taxon>Spermatophyta</taxon>
        <taxon>Magnoliopsida</taxon>
        <taxon>eudicotyledons</taxon>
        <taxon>Gunneridae</taxon>
        <taxon>Pentapetalae</taxon>
        <taxon>rosids</taxon>
        <taxon>fabids</taxon>
        <taxon>Fabales</taxon>
        <taxon>Fabaceae</taxon>
        <taxon>Papilionoideae</taxon>
        <taxon>50 kb inversion clade</taxon>
        <taxon>NPAAA clade</taxon>
        <taxon>indigoferoid/millettioid clade</taxon>
        <taxon>Phaseoleae</taxon>
        <taxon>Mucuna</taxon>
    </lineage>
</organism>
<comment type="caution">
    <text evidence="1">The sequence shown here is derived from an EMBL/GenBank/DDBJ whole genome shotgun (WGS) entry which is preliminary data.</text>
</comment>
<keyword evidence="2" id="KW-1185">Reference proteome</keyword>
<proteinExistence type="predicted"/>
<name>A0A371GX02_MUCPR</name>
<sequence>DNPSLWRLFALSRDQAGLSLPRSTRLCLAESDSASAEMSQYSTLRFYSRLFHTETHLERTLFDKNSKRLKKNTLSMTNPNRKD</sequence>
<dbReference type="EMBL" id="QJKJ01004210">
    <property type="protein sequence ID" value="RDX95088.1"/>
    <property type="molecule type" value="Genomic_DNA"/>
</dbReference>
<reference evidence="1" key="1">
    <citation type="submission" date="2018-05" db="EMBL/GenBank/DDBJ databases">
        <title>Draft genome of Mucuna pruriens seed.</title>
        <authorList>
            <person name="Nnadi N.E."/>
            <person name="Vos R."/>
            <person name="Hasami M.H."/>
            <person name="Devisetty U.K."/>
            <person name="Aguiy J.C."/>
        </authorList>
    </citation>
    <scope>NUCLEOTIDE SEQUENCE [LARGE SCALE GENOMIC DNA]</scope>
    <source>
        <strain evidence="1">JCA_2017</strain>
    </source>
</reference>
<evidence type="ECO:0000313" key="1">
    <source>
        <dbReference type="EMBL" id="RDX95088.1"/>
    </source>
</evidence>